<dbReference type="Pfam" id="PF03707">
    <property type="entry name" value="MHYT"/>
    <property type="match status" value="2"/>
</dbReference>
<evidence type="ECO:0000256" key="3">
    <source>
        <dbReference type="ARBA" id="ARBA00022553"/>
    </source>
</evidence>
<feature type="domain" description="PAS" evidence="11">
    <location>
        <begin position="254"/>
        <end position="324"/>
    </location>
</feature>
<feature type="domain" description="PAC" evidence="12">
    <location>
        <begin position="1144"/>
        <end position="1196"/>
    </location>
</feature>
<dbReference type="InterPro" id="IPR001633">
    <property type="entry name" value="EAL_dom"/>
</dbReference>
<dbReference type="InterPro" id="IPR035919">
    <property type="entry name" value="EAL_sf"/>
</dbReference>
<keyword evidence="3" id="KW-0597">Phosphoprotein</keyword>
<evidence type="ECO:0000259" key="11">
    <source>
        <dbReference type="PROSITE" id="PS50112"/>
    </source>
</evidence>
<dbReference type="Gene3D" id="3.30.70.270">
    <property type="match status" value="1"/>
</dbReference>
<keyword evidence="8" id="KW-0902">Two-component regulatory system</keyword>
<dbReference type="InterPro" id="IPR029787">
    <property type="entry name" value="Nucleotide_cyclase"/>
</dbReference>
<dbReference type="InterPro" id="IPR035965">
    <property type="entry name" value="PAS-like_dom_sf"/>
</dbReference>
<dbReference type="SMART" id="SM00388">
    <property type="entry name" value="HisKA"/>
    <property type="match status" value="1"/>
</dbReference>
<dbReference type="InterPro" id="IPR003594">
    <property type="entry name" value="HATPase_dom"/>
</dbReference>
<dbReference type="InterPro" id="IPR036890">
    <property type="entry name" value="HATPase_C_sf"/>
</dbReference>
<dbReference type="InterPro" id="IPR052155">
    <property type="entry name" value="Biofilm_reg_signaling"/>
</dbReference>
<dbReference type="Gene3D" id="3.30.565.10">
    <property type="entry name" value="Histidine kinase-like ATPase, C-terminal domain"/>
    <property type="match status" value="1"/>
</dbReference>
<protein>
    <recommendedName>
        <fullName evidence="2">histidine kinase</fullName>
        <ecNumber evidence="2">2.7.13.3</ecNumber>
    </recommendedName>
</protein>
<dbReference type="InterPro" id="IPR043128">
    <property type="entry name" value="Rev_trsase/Diguanyl_cyclase"/>
</dbReference>
<dbReference type="PROSITE" id="PS50924">
    <property type="entry name" value="MHYT"/>
    <property type="match status" value="1"/>
</dbReference>
<evidence type="ECO:0000259" key="13">
    <source>
        <dbReference type="PROSITE" id="PS50883"/>
    </source>
</evidence>
<dbReference type="PRINTS" id="PR00344">
    <property type="entry name" value="BCTRLSENSOR"/>
</dbReference>
<dbReference type="SMART" id="SM00086">
    <property type="entry name" value="PAC"/>
    <property type="match status" value="4"/>
</dbReference>
<dbReference type="SUPFAM" id="SSF141868">
    <property type="entry name" value="EAL domain-like"/>
    <property type="match status" value="1"/>
</dbReference>
<keyword evidence="4" id="KW-0808">Transferase</keyword>
<dbReference type="NCBIfam" id="TIGR00254">
    <property type="entry name" value="GGDEF"/>
    <property type="match status" value="1"/>
</dbReference>
<comment type="catalytic activity">
    <reaction evidence="1">
        <text>ATP + protein L-histidine = ADP + protein N-phospho-L-histidine.</text>
        <dbReference type="EC" id="2.7.13.3"/>
    </reaction>
</comment>
<dbReference type="EC" id="2.7.13.3" evidence="2"/>
<dbReference type="PANTHER" id="PTHR44757">
    <property type="entry name" value="DIGUANYLATE CYCLASE DGCP"/>
    <property type="match status" value="1"/>
</dbReference>
<dbReference type="Pfam" id="PF08447">
    <property type="entry name" value="PAS_3"/>
    <property type="match status" value="1"/>
</dbReference>
<dbReference type="PROSITE" id="PS50883">
    <property type="entry name" value="EAL"/>
    <property type="match status" value="1"/>
</dbReference>
<dbReference type="SMART" id="SM00091">
    <property type="entry name" value="PAS"/>
    <property type="match status" value="3"/>
</dbReference>
<comment type="caution">
    <text evidence="16">The sequence shown here is derived from an EMBL/GenBank/DDBJ whole genome shotgun (WGS) entry which is preliminary data.</text>
</comment>
<feature type="domain" description="PAS" evidence="11">
    <location>
        <begin position="398"/>
        <end position="447"/>
    </location>
</feature>
<dbReference type="Pfam" id="PF02518">
    <property type="entry name" value="HATPase_c"/>
    <property type="match status" value="1"/>
</dbReference>
<keyword evidence="7" id="KW-0067">ATP-binding</keyword>
<dbReference type="Gene3D" id="3.30.450.20">
    <property type="entry name" value="PAS domain"/>
    <property type="match status" value="4"/>
</dbReference>
<dbReference type="CDD" id="cd01948">
    <property type="entry name" value="EAL"/>
    <property type="match status" value="1"/>
</dbReference>
<keyword evidence="6" id="KW-0418">Kinase</keyword>
<feature type="transmembrane region" description="Helical" evidence="9">
    <location>
        <begin position="177"/>
        <end position="196"/>
    </location>
</feature>
<dbReference type="PROSITE" id="PS50109">
    <property type="entry name" value="HIS_KIN"/>
    <property type="match status" value="1"/>
</dbReference>
<reference evidence="17" key="1">
    <citation type="journal article" date="2019" name="Int. J. Syst. Evol. Microbiol.">
        <title>The Global Catalogue of Microorganisms (GCM) 10K type strain sequencing project: providing services to taxonomists for standard genome sequencing and annotation.</title>
        <authorList>
            <consortium name="The Broad Institute Genomics Platform"/>
            <consortium name="The Broad Institute Genome Sequencing Center for Infectious Disease"/>
            <person name="Wu L."/>
            <person name="Ma J."/>
        </authorList>
    </citation>
    <scope>NUCLEOTIDE SEQUENCE [LARGE SCALE GENOMIC DNA]</scope>
    <source>
        <strain evidence="17">CCUG 54527</strain>
    </source>
</reference>
<feature type="transmembrane region" description="Helical" evidence="9">
    <location>
        <begin position="138"/>
        <end position="157"/>
    </location>
</feature>
<dbReference type="InterPro" id="IPR036097">
    <property type="entry name" value="HisK_dim/P_sf"/>
</dbReference>
<dbReference type="InterPro" id="IPR005330">
    <property type="entry name" value="MHYT_dom"/>
</dbReference>
<feature type="domain" description="Histidine kinase" evidence="10">
    <location>
        <begin position="1209"/>
        <end position="1413"/>
    </location>
</feature>
<evidence type="ECO:0000256" key="2">
    <source>
        <dbReference type="ARBA" id="ARBA00012438"/>
    </source>
</evidence>
<feature type="transmembrane region" description="Helical" evidence="9">
    <location>
        <begin position="108"/>
        <end position="126"/>
    </location>
</feature>
<evidence type="ECO:0000256" key="5">
    <source>
        <dbReference type="ARBA" id="ARBA00022741"/>
    </source>
</evidence>
<feature type="domain" description="PAS" evidence="11">
    <location>
        <begin position="1071"/>
        <end position="1137"/>
    </location>
</feature>
<dbReference type="NCBIfam" id="TIGR00229">
    <property type="entry name" value="sensory_box"/>
    <property type="match status" value="3"/>
</dbReference>
<feature type="domain" description="EAL" evidence="13">
    <location>
        <begin position="670"/>
        <end position="923"/>
    </location>
</feature>
<dbReference type="Proteomes" id="UP001596170">
    <property type="component" value="Unassembled WGS sequence"/>
</dbReference>
<evidence type="ECO:0000313" key="16">
    <source>
        <dbReference type="EMBL" id="MFC6038912.1"/>
    </source>
</evidence>
<feature type="transmembrane region" description="Helical" evidence="9">
    <location>
        <begin position="216"/>
        <end position="240"/>
    </location>
</feature>
<dbReference type="PROSITE" id="PS50113">
    <property type="entry name" value="PAC"/>
    <property type="match status" value="3"/>
</dbReference>
<dbReference type="Pfam" id="PF08448">
    <property type="entry name" value="PAS_4"/>
    <property type="match status" value="2"/>
</dbReference>
<feature type="transmembrane region" description="Helical" evidence="9">
    <location>
        <begin position="43"/>
        <end position="69"/>
    </location>
</feature>
<evidence type="ECO:0000256" key="7">
    <source>
        <dbReference type="ARBA" id="ARBA00022840"/>
    </source>
</evidence>
<accession>A0ABW1L6W9</accession>
<feature type="domain" description="GGDEF" evidence="14">
    <location>
        <begin position="529"/>
        <end position="661"/>
    </location>
</feature>
<dbReference type="SUPFAM" id="SSF55073">
    <property type="entry name" value="Nucleotide cyclase"/>
    <property type="match status" value="1"/>
</dbReference>
<evidence type="ECO:0000259" key="10">
    <source>
        <dbReference type="PROSITE" id="PS50109"/>
    </source>
</evidence>
<feature type="transmembrane region" description="Helical" evidence="9">
    <location>
        <begin position="75"/>
        <end position="96"/>
    </location>
</feature>
<evidence type="ECO:0000256" key="1">
    <source>
        <dbReference type="ARBA" id="ARBA00000085"/>
    </source>
</evidence>
<dbReference type="SMART" id="SM00267">
    <property type="entry name" value="GGDEF"/>
    <property type="match status" value="1"/>
</dbReference>
<evidence type="ECO:0000259" key="14">
    <source>
        <dbReference type="PROSITE" id="PS50887"/>
    </source>
</evidence>
<dbReference type="Gene3D" id="1.10.287.130">
    <property type="match status" value="1"/>
</dbReference>
<evidence type="ECO:0000256" key="4">
    <source>
        <dbReference type="ARBA" id="ARBA00022679"/>
    </source>
</evidence>
<dbReference type="InterPro" id="IPR001610">
    <property type="entry name" value="PAC"/>
</dbReference>
<dbReference type="InterPro" id="IPR013655">
    <property type="entry name" value="PAS_fold_3"/>
</dbReference>
<dbReference type="SUPFAM" id="SSF55785">
    <property type="entry name" value="PYP-like sensor domain (PAS domain)"/>
    <property type="match status" value="4"/>
</dbReference>
<keyword evidence="9" id="KW-0472">Membrane</keyword>
<dbReference type="PANTHER" id="PTHR44757:SF2">
    <property type="entry name" value="BIOFILM ARCHITECTURE MAINTENANCE PROTEIN MBAA"/>
    <property type="match status" value="1"/>
</dbReference>
<dbReference type="SUPFAM" id="SSF47384">
    <property type="entry name" value="Homodimeric domain of signal transducing histidine kinase"/>
    <property type="match status" value="1"/>
</dbReference>
<dbReference type="SUPFAM" id="SSF55874">
    <property type="entry name" value="ATPase domain of HSP90 chaperone/DNA topoisomerase II/histidine kinase"/>
    <property type="match status" value="1"/>
</dbReference>
<dbReference type="InterPro" id="IPR003661">
    <property type="entry name" value="HisK_dim/P_dom"/>
</dbReference>
<dbReference type="Pfam" id="PF00563">
    <property type="entry name" value="EAL"/>
    <property type="match status" value="1"/>
</dbReference>
<dbReference type="CDD" id="cd06174">
    <property type="entry name" value="MFS"/>
    <property type="match status" value="1"/>
</dbReference>
<dbReference type="InterPro" id="IPR000700">
    <property type="entry name" value="PAS-assoc_C"/>
</dbReference>
<evidence type="ECO:0000256" key="8">
    <source>
        <dbReference type="ARBA" id="ARBA00023012"/>
    </source>
</evidence>
<dbReference type="CDD" id="cd01949">
    <property type="entry name" value="GGDEF"/>
    <property type="match status" value="1"/>
</dbReference>
<name>A0ABW1L6W9_9BACL</name>
<evidence type="ECO:0000256" key="6">
    <source>
        <dbReference type="ARBA" id="ARBA00022777"/>
    </source>
</evidence>
<dbReference type="InterPro" id="IPR004358">
    <property type="entry name" value="Sig_transdc_His_kin-like_C"/>
</dbReference>
<dbReference type="SMART" id="SM00387">
    <property type="entry name" value="HATPase_c"/>
    <property type="match status" value="1"/>
</dbReference>
<dbReference type="PROSITE" id="PS50887">
    <property type="entry name" value="GGDEF"/>
    <property type="match status" value="1"/>
</dbReference>
<sequence length="1418" mass="160742">MEHTLVGDNILLVLLSFIVILLTSFTVFDVSARMFHVSKRKRVLWLIVGSLTMGGGIWALHFIGMLAYMPATINYNIMTLSISFAITVFSSFITLLIVSQYKVRKKNFVFGCLIMAASLVGMHYIGLKSIHMNAAITYNPLILLLSVFFAFIPSVIFYKVIYDTRKKETILSIHTKLFSGILMGLSISVMHYTAMFGTEFTYRLYPVSVDFQTIDASQLATFIGIGSIFMVILVLISSYLDAKFSNQTARLKINEQYYKSLFEDNSEAILLFDLKGHFEDYNKSVNEIFGYSFEELYHENFTSLVIPEDQELSIQQFSLAAAGTVTTYETSVLHKEGYQMDLRVKNIPVIVEGKVVGVFGIFNDITESKHAKEALIEAESKYRSLVEQSIMGVYIFQDDKIVYSNPRLEEILGYSQEELSGLKLKDYVYVEDIPLVTENISKRMNESVQSLQYEYRAIKKDGTMAYLEVHGSVARFRGENAVIGTIVDITDRKKSEETIQYMAFYDYLTGLPNSNFLNERLQELVHEKKETAVLLLELDRLKTIKDTVGQETGNSLVLLASERIKQVLGDRDILTRWQEDKFVILLPNTDHERTTQIAKTILEAIAQPLTNVQHDVYMNPSMGISLYPTDGDTTETLLDMANSALNYAKKHGNNSFHFYTEDLNGKSRENLELEMDLYKAIEMEELMLHYQPQFHLSTGEYIGNEALIRWNHPKRGLVSPLHFIPIAEETGLIIPIGEWVLKTACAQNKAWQMAGFPPIVVSVNLSSRQFAQTNLVGVVERILAETKLDAKYLNLEITESMTMDVDRTISILQALKKLGVKISIDDFGTGYSSLSYLKEFPIDCLKIDQSFIRDCHLDQSNGTIVKAIISMAHHLNIQVIAEGVETKEHLDFLQQNLCDSVQGYLLSKPIPAENIEVQFPDLQKIIRRYGLTSEISHRLWLERELEMAKQELQETIRQQDGMTLKYKLKDEKLIHTMCEGELIYRIGLSPEKVVGKELAEILPLEKAIKKEAFYRRAWQGEENVSYEGHENGIVYLATLRPVFRMGKVVEVIASCVEITERKRVEEALRHSEINYRLIAENTSDIITVVDKNGIVLYTSPSSEFVSGYPINQLIGSSGFLYVYPVDLPMIENAFSEIKLTKTSNLVQYRFIHKNKSLINLEAKITPVLGDNGDIEHFVVVIRDITEQKKAEDHLRKWERLSVAGELAAGVAHEIRNPLTSIKGFFQLLGKSGIAAEYYDIMLKDFNQVESIINEFLALAKPEAAIYKPTDLKTILSKVATFLKSEANLKNINIESKIAIDPLFIICDESQMKQVFLNIIINAIESMTNGGDLKVSIEKKDEESVIVLIIDQGCGMTEDRVKKLGEPFYSNKEKGTGLGLMSSYKIIHEHKGEIFIESKLNSGTTVEIKLPLIPKSESV</sequence>
<evidence type="ECO:0000256" key="9">
    <source>
        <dbReference type="PROSITE-ProRule" id="PRU00244"/>
    </source>
</evidence>
<keyword evidence="9" id="KW-1133">Transmembrane helix</keyword>
<dbReference type="CDD" id="cd00082">
    <property type="entry name" value="HisKA"/>
    <property type="match status" value="1"/>
</dbReference>
<evidence type="ECO:0000259" key="15">
    <source>
        <dbReference type="PROSITE" id="PS50924"/>
    </source>
</evidence>
<keyword evidence="17" id="KW-1185">Reference proteome</keyword>
<dbReference type="RefSeq" id="WP_377733013.1">
    <property type="nucleotide sequence ID" value="NZ_JBHSRI010000005.1"/>
</dbReference>
<feature type="transmembrane region" description="Helical" evidence="9">
    <location>
        <begin position="12"/>
        <end position="31"/>
    </location>
</feature>
<organism evidence="16 17">
    <name type="scientific">Paenisporosarcina macmurdoensis</name>
    <dbReference type="NCBI Taxonomy" id="212659"/>
    <lineage>
        <taxon>Bacteria</taxon>
        <taxon>Bacillati</taxon>
        <taxon>Bacillota</taxon>
        <taxon>Bacilli</taxon>
        <taxon>Bacillales</taxon>
        <taxon>Caryophanaceae</taxon>
        <taxon>Paenisporosarcina</taxon>
    </lineage>
</organism>
<feature type="domain" description="PAC" evidence="12">
    <location>
        <begin position="326"/>
        <end position="377"/>
    </location>
</feature>
<keyword evidence="9" id="KW-0812">Transmembrane</keyword>
<dbReference type="InterPro" id="IPR013656">
    <property type="entry name" value="PAS_4"/>
</dbReference>
<evidence type="ECO:0000259" key="12">
    <source>
        <dbReference type="PROSITE" id="PS50113"/>
    </source>
</evidence>
<dbReference type="EMBL" id="JBHSRI010000005">
    <property type="protein sequence ID" value="MFC6038912.1"/>
    <property type="molecule type" value="Genomic_DNA"/>
</dbReference>
<dbReference type="InterPro" id="IPR005467">
    <property type="entry name" value="His_kinase_dom"/>
</dbReference>
<proteinExistence type="predicted"/>
<dbReference type="Pfam" id="PF13426">
    <property type="entry name" value="PAS_9"/>
    <property type="match status" value="1"/>
</dbReference>
<dbReference type="SMART" id="SM00052">
    <property type="entry name" value="EAL"/>
    <property type="match status" value="1"/>
</dbReference>
<dbReference type="Pfam" id="PF00990">
    <property type="entry name" value="GGDEF"/>
    <property type="match status" value="1"/>
</dbReference>
<dbReference type="Gene3D" id="3.20.20.450">
    <property type="entry name" value="EAL domain"/>
    <property type="match status" value="1"/>
</dbReference>
<gene>
    <name evidence="16" type="ORF">ACFPYN_05525</name>
</gene>
<dbReference type="Pfam" id="PF00512">
    <property type="entry name" value="HisKA"/>
    <property type="match status" value="1"/>
</dbReference>
<evidence type="ECO:0000313" key="17">
    <source>
        <dbReference type="Proteomes" id="UP001596170"/>
    </source>
</evidence>
<dbReference type="InterPro" id="IPR000160">
    <property type="entry name" value="GGDEF_dom"/>
</dbReference>
<feature type="domain" description="PAC" evidence="12">
    <location>
        <begin position="451"/>
        <end position="501"/>
    </location>
</feature>
<keyword evidence="5" id="KW-0547">Nucleotide-binding</keyword>
<dbReference type="InterPro" id="IPR000014">
    <property type="entry name" value="PAS"/>
</dbReference>
<feature type="domain" description="MHYT" evidence="15">
    <location>
        <begin position="8"/>
        <end position="201"/>
    </location>
</feature>
<dbReference type="CDD" id="cd00130">
    <property type="entry name" value="PAS"/>
    <property type="match status" value="3"/>
</dbReference>
<dbReference type="PROSITE" id="PS50112">
    <property type="entry name" value="PAS"/>
    <property type="match status" value="3"/>
</dbReference>